<accession>A0A557QJZ8</accession>
<evidence type="ECO:0000256" key="1">
    <source>
        <dbReference type="ARBA" id="ARBA00012499"/>
    </source>
</evidence>
<dbReference type="NCBIfam" id="TIGR00357">
    <property type="entry name" value="peptide-methionine (R)-S-oxide reductase MsrB"/>
    <property type="match status" value="1"/>
</dbReference>
<feature type="domain" description="MsrB" evidence="5">
    <location>
        <begin position="38"/>
        <end position="159"/>
    </location>
</feature>
<keyword evidence="2 6" id="KW-0560">Oxidoreductase</keyword>
<comment type="catalytic activity">
    <reaction evidence="3">
        <text>L-methionyl-[protein] + [thioredoxin]-disulfide + H2O = L-methionyl-(R)-S-oxide-[protein] + [thioredoxin]-dithiol</text>
        <dbReference type="Rhea" id="RHEA:24164"/>
        <dbReference type="Rhea" id="RHEA-COMP:10698"/>
        <dbReference type="Rhea" id="RHEA-COMP:10700"/>
        <dbReference type="Rhea" id="RHEA-COMP:12313"/>
        <dbReference type="Rhea" id="RHEA-COMP:12314"/>
        <dbReference type="ChEBI" id="CHEBI:15377"/>
        <dbReference type="ChEBI" id="CHEBI:16044"/>
        <dbReference type="ChEBI" id="CHEBI:29950"/>
        <dbReference type="ChEBI" id="CHEBI:45764"/>
        <dbReference type="ChEBI" id="CHEBI:50058"/>
        <dbReference type="EC" id="1.8.4.12"/>
    </reaction>
</comment>
<dbReference type="Proteomes" id="UP000319502">
    <property type="component" value="Unassembled WGS sequence"/>
</dbReference>
<dbReference type="GO" id="GO:0033743">
    <property type="term" value="F:peptide-methionine (R)-S-oxide reductase activity"/>
    <property type="evidence" value="ECO:0007669"/>
    <property type="project" value="UniProtKB-EC"/>
</dbReference>
<organism evidence="6 7">
    <name type="scientific">Denitromonas halophila</name>
    <dbReference type="NCBI Taxonomy" id="1629404"/>
    <lineage>
        <taxon>Bacteria</taxon>
        <taxon>Pseudomonadati</taxon>
        <taxon>Pseudomonadota</taxon>
        <taxon>Betaproteobacteria</taxon>
        <taxon>Rhodocyclales</taxon>
        <taxon>Zoogloeaceae</taxon>
        <taxon>Denitromonas</taxon>
    </lineage>
</organism>
<gene>
    <name evidence="6" type="primary">msrB</name>
    <name evidence="6" type="ORF">FHP91_15700</name>
</gene>
<evidence type="ECO:0000256" key="2">
    <source>
        <dbReference type="ARBA" id="ARBA00023002"/>
    </source>
</evidence>
<dbReference type="InterPro" id="IPR002579">
    <property type="entry name" value="Met_Sox_Rdtase_MsrB_dom"/>
</dbReference>
<dbReference type="PROSITE" id="PS51790">
    <property type="entry name" value="MSRB"/>
    <property type="match status" value="1"/>
</dbReference>
<dbReference type="Gene3D" id="2.170.150.20">
    <property type="entry name" value="Peptide methionine sulfoxide reductase"/>
    <property type="match status" value="1"/>
</dbReference>
<dbReference type="PANTHER" id="PTHR10173">
    <property type="entry name" value="METHIONINE SULFOXIDE REDUCTASE"/>
    <property type="match status" value="1"/>
</dbReference>
<dbReference type="SUPFAM" id="SSF51316">
    <property type="entry name" value="Mss4-like"/>
    <property type="match status" value="1"/>
</dbReference>
<keyword evidence="4" id="KW-0732">Signal</keyword>
<evidence type="ECO:0000256" key="3">
    <source>
        <dbReference type="ARBA" id="ARBA00048488"/>
    </source>
</evidence>
<evidence type="ECO:0000259" key="5">
    <source>
        <dbReference type="PROSITE" id="PS51790"/>
    </source>
</evidence>
<reference evidence="6 7" key="1">
    <citation type="submission" date="2019-07" db="EMBL/GenBank/DDBJ databases">
        <title>The pathways for chlorine oxyanion respiration interact through the shared metabolite chlorate.</title>
        <authorList>
            <person name="Barnum T.P."/>
            <person name="Cheng Y."/>
            <person name="Hill K.A."/>
            <person name="Lucas L.N."/>
            <person name="Carlson H.K."/>
            <person name="Coates J.D."/>
        </authorList>
    </citation>
    <scope>NUCLEOTIDE SEQUENCE [LARGE SCALE GENOMIC DNA]</scope>
    <source>
        <strain evidence="6 7">SFB-3</strain>
    </source>
</reference>
<evidence type="ECO:0000256" key="4">
    <source>
        <dbReference type="SAM" id="SignalP"/>
    </source>
</evidence>
<dbReference type="InterPro" id="IPR011057">
    <property type="entry name" value="Mss4-like_sf"/>
</dbReference>
<dbReference type="InterPro" id="IPR028427">
    <property type="entry name" value="Met_Sox_Rdtase_MsrB"/>
</dbReference>
<dbReference type="GO" id="GO:0006979">
    <property type="term" value="P:response to oxidative stress"/>
    <property type="evidence" value="ECO:0007669"/>
    <property type="project" value="InterPro"/>
</dbReference>
<dbReference type="GO" id="GO:0030091">
    <property type="term" value="P:protein repair"/>
    <property type="evidence" value="ECO:0007669"/>
    <property type="project" value="InterPro"/>
</dbReference>
<protein>
    <recommendedName>
        <fullName evidence="1">peptide-methionine (R)-S-oxide reductase</fullName>
        <ecNumber evidence="1">1.8.4.12</ecNumber>
    </recommendedName>
</protein>
<dbReference type="Pfam" id="PF01641">
    <property type="entry name" value="SelR"/>
    <property type="match status" value="1"/>
</dbReference>
<dbReference type="AlphaFoldDB" id="A0A557QJZ8"/>
<dbReference type="OrthoDB" id="4174719at2"/>
<dbReference type="PANTHER" id="PTHR10173:SF57">
    <property type="entry name" value="PEPTIDE-METHIONINE (R)-S-OXIDE REDUCTASE"/>
    <property type="match status" value="1"/>
</dbReference>
<keyword evidence="7" id="KW-1185">Reference proteome</keyword>
<feature type="signal peptide" evidence="4">
    <location>
        <begin position="1"/>
        <end position="26"/>
    </location>
</feature>
<sequence length="168" mass="18417">MNRRQSLQTLLAAALLSLGGHRVAGAAGTAGPTLMKPKEEWAKLLPRPAYAVLFEDNTEPPGSSPLNHEKRDGTYVCAACYLPLFDSATKYDSGTGWPSFWQPLTGAVNTERDYKLIWPRTEYHCARCGGHQGHVFDDGPQPTGKRYCNNGLALQFVVRGDTLPALRT</sequence>
<proteinExistence type="predicted"/>
<name>A0A557QJZ8_9RHOO</name>
<dbReference type="GO" id="GO:0005737">
    <property type="term" value="C:cytoplasm"/>
    <property type="evidence" value="ECO:0007669"/>
    <property type="project" value="TreeGrafter"/>
</dbReference>
<dbReference type="RefSeq" id="WP_144310476.1">
    <property type="nucleotide sequence ID" value="NZ_VMNK01000015.1"/>
</dbReference>
<feature type="chain" id="PRO_5021784616" description="peptide-methionine (R)-S-oxide reductase" evidence="4">
    <location>
        <begin position="27"/>
        <end position="168"/>
    </location>
</feature>
<dbReference type="EC" id="1.8.4.12" evidence="1"/>
<dbReference type="EMBL" id="VMNK01000015">
    <property type="protein sequence ID" value="TVO53235.1"/>
    <property type="molecule type" value="Genomic_DNA"/>
</dbReference>
<comment type="caution">
    <text evidence="6">The sequence shown here is derived from an EMBL/GenBank/DDBJ whole genome shotgun (WGS) entry which is preliminary data.</text>
</comment>
<evidence type="ECO:0000313" key="7">
    <source>
        <dbReference type="Proteomes" id="UP000319502"/>
    </source>
</evidence>
<evidence type="ECO:0000313" key="6">
    <source>
        <dbReference type="EMBL" id="TVO53235.1"/>
    </source>
</evidence>